<dbReference type="EMBL" id="LUHQ01000003">
    <property type="protein sequence ID" value="OAP03415.1"/>
    <property type="molecule type" value="Genomic_DNA"/>
</dbReference>
<reference evidence="2" key="1">
    <citation type="journal article" date="2016" name="Proc. Natl. Acad. Sci. U.S.A.">
        <title>Chromosome-level assembly of Arabidopsis thaliana Ler reveals the extent of translocation and inversion polymorphisms.</title>
        <authorList>
            <person name="Zapata L."/>
            <person name="Ding J."/>
            <person name="Willing E.M."/>
            <person name="Hartwig B."/>
            <person name="Bezdan D."/>
            <person name="Jiao W.B."/>
            <person name="Patel V."/>
            <person name="Velikkakam James G."/>
            <person name="Koornneef M."/>
            <person name="Ossowski S."/>
            <person name="Schneeberger K."/>
        </authorList>
    </citation>
    <scope>NUCLEOTIDE SEQUENCE [LARGE SCALE GENOMIC DNA]</scope>
    <source>
        <strain evidence="2">cv. Landsberg erecta</strain>
    </source>
</reference>
<evidence type="ECO:0000313" key="2">
    <source>
        <dbReference type="Proteomes" id="UP000078284"/>
    </source>
</evidence>
<dbReference type="Proteomes" id="UP000078284">
    <property type="component" value="Chromosome 3"/>
</dbReference>
<gene>
    <name evidence="1" type="ordered locus">AXX17_At3g36550</name>
</gene>
<dbReference type="AlphaFoldDB" id="A0A178VDG8"/>
<proteinExistence type="predicted"/>
<name>A0A178VDG8_ARATH</name>
<sequence>MVLLLLMYFVDDEKGRSRDPCVVVRFRWLGFQLIGGGTTGYYRWFCLNLK</sequence>
<protein>
    <submittedName>
        <fullName evidence="1">Uncharacterized protein</fullName>
    </submittedName>
</protein>
<evidence type="ECO:0000313" key="1">
    <source>
        <dbReference type="EMBL" id="OAP03415.1"/>
    </source>
</evidence>
<comment type="caution">
    <text evidence="1">The sequence shown here is derived from an EMBL/GenBank/DDBJ whole genome shotgun (WGS) entry which is preliminary data.</text>
</comment>
<accession>A0A178VDG8</accession>
<organism evidence="1 2">
    <name type="scientific">Arabidopsis thaliana</name>
    <name type="common">Mouse-ear cress</name>
    <dbReference type="NCBI Taxonomy" id="3702"/>
    <lineage>
        <taxon>Eukaryota</taxon>
        <taxon>Viridiplantae</taxon>
        <taxon>Streptophyta</taxon>
        <taxon>Embryophyta</taxon>
        <taxon>Tracheophyta</taxon>
        <taxon>Spermatophyta</taxon>
        <taxon>Magnoliopsida</taxon>
        <taxon>eudicotyledons</taxon>
        <taxon>Gunneridae</taxon>
        <taxon>Pentapetalae</taxon>
        <taxon>rosids</taxon>
        <taxon>malvids</taxon>
        <taxon>Brassicales</taxon>
        <taxon>Brassicaceae</taxon>
        <taxon>Camelineae</taxon>
        <taxon>Arabidopsis</taxon>
    </lineage>
</organism>